<name>E2BIC2_HARSA</name>
<feature type="region of interest" description="Disordered" evidence="1">
    <location>
        <begin position="1217"/>
        <end position="1253"/>
    </location>
</feature>
<evidence type="ECO:0000313" key="3">
    <source>
        <dbReference type="Proteomes" id="UP000008237"/>
    </source>
</evidence>
<reference evidence="2 3" key="1">
    <citation type="journal article" date="2010" name="Science">
        <title>Genomic comparison of the ants Camponotus floridanus and Harpegnathos saltator.</title>
        <authorList>
            <person name="Bonasio R."/>
            <person name="Zhang G."/>
            <person name="Ye C."/>
            <person name="Mutti N.S."/>
            <person name="Fang X."/>
            <person name="Qin N."/>
            <person name="Donahue G."/>
            <person name="Yang P."/>
            <person name="Li Q."/>
            <person name="Li C."/>
            <person name="Zhang P."/>
            <person name="Huang Z."/>
            <person name="Berger S.L."/>
            <person name="Reinberg D."/>
            <person name="Wang J."/>
            <person name="Liebig J."/>
        </authorList>
    </citation>
    <scope>NUCLEOTIDE SEQUENCE [LARGE SCALE GENOMIC DNA]</scope>
    <source>
        <strain evidence="2 3">R22 G/1</strain>
    </source>
</reference>
<feature type="region of interest" description="Disordered" evidence="1">
    <location>
        <begin position="1"/>
        <end position="24"/>
    </location>
</feature>
<feature type="compositionally biased region" description="Polar residues" evidence="1">
    <location>
        <begin position="793"/>
        <end position="812"/>
    </location>
</feature>
<dbReference type="OrthoDB" id="10257153at2759"/>
<accession>E2BIC2</accession>
<evidence type="ECO:0000256" key="1">
    <source>
        <dbReference type="SAM" id="MobiDB-lite"/>
    </source>
</evidence>
<dbReference type="GO" id="GO:0005576">
    <property type="term" value="C:extracellular region"/>
    <property type="evidence" value="ECO:0007669"/>
    <property type="project" value="GOC"/>
</dbReference>
<feature type="compositionally biased region" description="Acidic residues" evidence="1">
    <location>
        <begin position="1237"/>
        <end position="1250"/>
    </location>
</feature>
<feature type="compositionally biased region" description="Basic and acidic residues" evidence="1">
    <location>
        <begin position="1217"/>
        <end position="1236"/>
    </location>
</feature>
<dbReference type="GO" id="GO:1904158">
    <property type="term" value="P:axonemal central apparatus assembly"/>
    <property type="evidence" value="ECO:0007669"/>
    <property type="project" value="TreeGrafter"/>
</dbReference>
<dbReference type="STRING" id="610380.E2BIC2"/>
<dbReference type="GO" id="GO:1990716">
    <property type="term" value="C:axonemal central apparatus"/>
    <property type="evidence" value="ECO:0007669"/>
    <property type="project" value="TreeGrafter"/>
</dbReference>
<dbReference type="EMBL" id="GL448504">
    <property type="protein sequence ID" value="EFN84510.1"/>
    <property type="molecule type" value="Genomic_DNA"/>
</dbReference>
<dbReference type="GO" id="GO:0003351">
    <property type="term" value="P:epithelial cilium movement involved in extracellular fluid movement"/>
    <property type="evidence" value="ECO:0007669"/>
    <property type="project" value="TreeGrafter"/>
</dbReference>
<dbReference type="Proteomes" id="UP000008237">
    <property type="component" value="Unassembled WGS sequence"/>
</dbReference>
<sequence>MRSSKPRKRNNNDRSQRKANSKDAWRAELDATSINDDRWWCIAAIMVETTVEHSRYVSLLNEVAEGGKRTTRVCYLSRRRIATAVKTLSEKDPEKCPVAQRICHYANALLSENNGDLSTWLMARLIKYLVYRAKIECLDRSKRTTGTHRNPTIDASQQNANERTERVVWAAYVSKGKKSESTRQRAKDIPVHEPDLYVVLGGFHDPDLPVELVSVGVPLTCILQIKLPDDPGDSNVSTFPKKASSPGVYRANESELFEFWTVTNQRFSDPSAYPEYSDIAVLTFHPPILPESINGIDKKSLARDTYDEMARALRGLHHLHWQHARYLGSMKLEKRILETRSGPIDTSIYEEALSDVPNAYVDVPLILCAMLLQVESDLAGSCHDRRPVERNAELCDADTSREDASSSRERTLIYTIREKLEQLDREYELGDERTDRSPRPPDIEVVPHGDTLGIITRHTDRHMSAKLVDGVLRILRDPRITSSWRDHEPPEKSKAEMYSCHLGNIGRMFDRGRTVSRDEVAHYLHLLMFDKLIFSENKREREARRTGNETQTRTRETRPTRTATRTARRSRRSASNLPSLSTVTCSLRASRSDTAIDYGEPVVALTECPLLFALTDTRETLLPGYLYKNVFSKRRSYERPTIEEYEDVELLSSRVFSQIARECSQSFDRFAVRYFEPTDTVLLYFSNNGEAADALSEETRRPAILRTPVRFRDFCKYIAREEENWTKRETLEIGRSELTGRFMREPAAVGGDAIIFDDECFVLPGSLKARRLKEDREAREKIFETNVSREEQVQQAGETTGQMRDGAASTTGNEGGSGRADVRVTSGKASSMTGRKLASEINDVVDTSLAKKILSPRCAEQDEEGGRDGEPQDPVGYDLGRARVQLNHRAASFSLRDDIAVRVEVDDWLYGDFDLRVAVALRGCTLRLSGGRMDRRRDAFHLTTRRRGIVLAFRRDRQPGVFGAGEVLRYSVVNYDGRRYEVLNDLVVSERDRLLVRTASDYEVNEISVRRADGTDTLFRFNGDLVVTFPDGTRIISGCTIEEQPVTCEWSEDELRRYFGSAGAEERDNGVASHREDSPAASLVKQRRERPARGSIANDGFVSILLTFRMEHEDYATVSYDQSTIGCILSMPDDLRVSISPRGHYEVSMGAEVNLKVRDDSAVLSKECATCGGRSMSTFEFNEFADAAPRTILTTIDILGNLLEIKSDGATRYHRADCEHDGGVHVERGEDRRNNEKEDEEEEEEEEEKEEERAEVVNSGARFCCKHQRYCEKLGFPARSQYRIFAMNRDLTAYEYLHRSVRREQEVAAVFDDGTSMIQYPISRRPELRRLITFVPVELELRSKEISYHRQVTSAERTDYDGIELRRSTCSFPYNWLFPFGKGGRAVLSTKRRQNEVSARQNEQPLPKLLRVRVFFGIKETDGSVLIDIQRAMGRYWISVFRDGDKCRLFYATGGSRPGQVENDYESSENGLPLRELALGLKASIDVQTYVEGLQGKLIKVSTGARRQSSRLAELLRQRGSEYEEYECCKCSVLEISKY</sequence>
<feature type="region of interest" description="Disordered" evidence="1">
    <location>
        <begin position="787"/>
        <end position="833"/>
    </location>
</feature>
<feature type="region of interest" description="Disordered" evidence="1">
    <location>
        <begin position="539"/>
        <end position="577"/>
    </location>
</feature>
<feature type="compositionally biased region" description="Basic and acidic residues" evidence="1">
    <location>
        <begin position="1066"/>
        <end position="1078"/>
    </location>
</feature>
<dbReference type="PANTHER" id="PTHR21963:SF1">
    <property type="entry name" value="SPERM-ASSOCIATED ANTIGEN 17"/>
    <property type="match status" value="1"/>
</dbReference>
<feature type="region of interest" description="Disordered" evidence="1">
    <location>
        <begin position="855"/>
        <end position="876"/>
    </location>
</feature>
<dbReference type="PANTHER" id="PTHR21963">
    <property type="entry name" value="PF6"/>
    <property type="match status" value="1"/>
</dbReference>
<protein>
    <submittedName>
        <fullName evidence="2">Uncharacterized protein</fullName>
    </submittedName>
</protein>
<dbReference type="InterPro" id="IPR026173">
    <property type="entry name" value="SPAG17"/>
</dbReference>
<evidence type="ECO:0000313" key="2">
    <source>
        <dbReference type="EMBL" id="EFN84510.1"/>
    </source>
</evidence>
<dbReference type="OMA" id="FYHWMRP"/>
<feature type="compositionally biased region" description="Basic and acidic residues" evidence="1">
    <location>
        <begin position="10"/>
        <end position="24"/>
    </location>
</feature>
<proteinExistence type="predicted"/>
<dbReference type="InParanoid" id="E2BIC2"/>
<gene>
    <name evidence="2" type="ORF">EAI_07335</name>
</gene>
<feature type="region of interest" description="Disordered" evidence="1">
    <location>
        <begin position="1066"/>
        <end position="1089"/>
    </location>
</feature>
<feature type="compositionally biased region" description="Basic and acidic residues" evidence="1">
    <location>
        <begin position="539"/>
        <end position="559"/>
    </location>
</feature>
<organism evidence="3">
    <name type="scientific">Harpegnathos saltator</name>
    <name type="common">Jerdon's jumping ant</name>
    <dbReference type="NCBI Taxonomy" id="610380"/>
    <lineage>
        <taxon>Eukaryota</taxon>
        <taxon>Metazoa</taxon>
        <taxon>Ecdysozoa</taxon>
        <taxon>Arthropoda</taxon>
        <taxon>Hexapoda</taxon>
        <taxon>Insecta</taxon>
        <taxon>Pterygota</taxon>
        <taxon>Neoptera</taxon>
        <taxon>Endopterygota</taxon>
        <taxon>Hymenoptera</taxon>
        <taxon>Apocrita</taxon>
        <taxon>Aculeata</taxon>
        <taxon>Formicoidea</taxon>
        <taxon>Formicidae</taxon>
        <taxon>Ponerinae</taxon>
        <taxon>Ponerini</taxon>
        <taxon>Harpegnathos</taxon>
    </lineage>
</organism>
<keyword evidence="3" id="KW-1185">Reference proteome</keyword>